<evidence type="ECO:0000256" key="1">
    <source>
        <dbReference type="SAM" id="MobiDB-lite"/>
    </source>
</evidence>
<comment type="caution">
    <text evidence="2">The sequence shown here is derived from an EMBL/GenBank/DDBJ whole genome shotgun (WGS) entry which is preliminary data.</text>
</comment>
<protein>
    <submittedName>
        <fullName evidence="2">Uncharacterized protein</fullName>
    </submittedName>
</protein>
<gene>
    <name evidence="2" type="ORF">TorRG33x02_343730</name>
</gene>
<reference evidence="3" key="1">
    <citation type="submission" date="2016-06" db="EMBL/GenBank/DDBJ databases">
        <title>Parallel loss of symbiosis genes in relatives of nitrogen-fixing non-legume Parasponia.</title>
        <authorList>
            <person name="Van Velzen R."/>
            <person name="Holmer R."/>
            <person name="Bu F."/>
            <person name="Rutten L."/>
            <person name="Van Zeijl A."/>
            <person name="Liu W."/>
            <person name="Santuari L."/>
            <person name="Cao Q."/>
            <person name="Sharma T."/>
            <person name="Shen D."/>
            <person name="Roswanjaya Y."/>
            <person name="Wardhani T."/>
            <person name="Kalhor M.S."/>
            <person name="Jansen J."/>
            <person name="Van den Hoogen J."/>
            <person name="Gungor B."/>
            <person name="Hartog M."/>
            <person name="Hontelez J."/>
            <person name="Verver J."/>
            <person name="Yang W.-C."/>
            <person name="Schijlen E."/>
            <person name="Repin R."/>
            <person name="Schilthuizen M."/>
            <person name="Schranz E."/>
            <person name="Heidstra R."/>
            <person name="Miyata K."/>
            <person name="Fedorova E."/>
            <person name="Kohlen W."/>
            <person name="Bisseling T."/>
            <person name="Smit S."/>
            <person name="Geurts R."/>
        </authorList>
    </citation>
    <scope>NUCLEOTIDE SEQUENCE [LARGE SCALE GENOMIC DNA]</scope>
    <source>
        <strain evidence="3">cv. RG33-2</strain>
    </source>
</reference>
<dbReference type="Proteomes" id="UP000237000">
    <property type="component" value="Unassembled WGS sequence"/>
</dbReference>
<dbReference type="EMBL" id="JXTC01000732">
    <property type="protein sequence ID" value="PON39025.1"/>
    <property type="molecule type" value="Genomic_DNA"/>
</dbReference>
<feature type="region of interest" description="Disordered" evidence="1">
    <location>
        <begin position="58"/>
        <end position="77"/>
    </location>
</feature>
<name>A0A2P5AR61_TREOI</name>
<feature type="region of interest" description="Disordered" evidence="1">
    <location>
        <begin position="1"/>
        <end position="37"/>
    </location>
</feature>
<keyword evidence="3" id="KW-1185">Reference proteome</keyword>
<evidence type="ECO:0000313" key="2">
    <source>
        <dbReference type="EMBL" id="PON39025.1"/>
    </source>
</evidence>
<dbReference type="OrthoDB" id="10280855at2759"/>
<evidence type="ECO:0000313" key="3">
    <source>
        <dbReference type="Proteomes" id="UP000237000"/>
    </source>
</evidence>
<sequence length="133" mass="14116">MPGESVNGVERGGTGADPLAKRIGDGESDRGGGDAAHSLGAIELPVVELGLLGARGCEHDGVPGGDPRRMPHRKPQMVPRFPEDRFEIGLLFGSRESGLSLGFHDLLLFSVTFPRKCTTRRVTPVRGSCLVLS</sequence>
<feature type="compositionally biased region" description="Basic and acidic residues" evidence="1">
    <location>
        <begin position="19"/>
        <end position="32"/>
    </location>
</feature>
<feature type="compositionally biased region" description="Basic and acidic residues" evidence="1">
    <location>
        <begin position="58"/>
        <end position="69"/>
    </location>
</feature>
<organism evidence="2 3">
    <name type="scientific">Trema orientale</name>
    <name type="common">Charcoal tree</name>
    <name type="synonym">Celtis orientalis</name>
    <dbReference type="NCBI Taxonomy" id="63057"/>
    <lineage>
        <taxon>Eukaryota</taxon>
        <taxon>Viridiplantae</taxon>
        <taxon>Streptophyta</taxon>
        <taxon>Embryophyta</taxon>
        <taxon>Tracheophyta</taxon>
        <taxon>Spermatophyta</taxon>
        <taxon>Magnoliopsida</taxon>
        <taxon>eudicotyledons</taxon>
        <taxon>Gunneridae</taxon>
        <taxon>Pentapetalae</taxon>
        <taxon>rosids</taxon>
        <taxon>fabids</taxon>
        <taxon>Rosales</taxon>
        <taxon>Cannabaceae</taxon>
        <taxon>Trema</taxon>
    </lineage>
</organism>
<dbReference type="AlphaFoldDB" id="A0A2P5AR61"/>
<dbReference type="InParanoid" id="A0A2P5AR61"/>
<proteinExistence type="predicted"/>
<accession>A0A2P5AR61</accession>